<dbReference type="PROSITE" id="PS00211">
    <property type="entry name" value="ABC_TRANSPORTER_1"/>
    <property type="match status" value="2"/>
</dbReference>
<dbReference type="FunFam" id="3.40.50.300:FF:000916">
    <property type="entry name" value="ABC transporter B family member 9"/>
    <property type="match status" value="1"/>
</dbReference>
<keyword evidence="9 11" id="KW-0472">Membrane</keyword>
<dbReference type="InterPro" id="IPR003593">
    <property type="entry name" value="AAA+_ATPase"/>
</dbReference>
<dbReference type="WBParaSite" id="PgR025_gPgp-9_t01">
    <property type="protein sequence ID" value="PgR025_gPgp-9_t01"/>
    <property type="gene ID" value="PgR025_gPgp-9"/>
</dbReference>
<dbReference type="InterPro" id="IPR011527">
    <property type="entry name" value="ABC1_TM_dom"/>
</dbReference>
<evidence type="ECO:0000313" key="14">
    <source>
        <dbReference type="EMBL" id="QNG62057.1"/>
    </source>
</evidence>
<feature type="region of interest" description="Disordered" evidence="10">
    <location>
        <begin position="667"/>
        <end position="704"/>
    </location>
</feature>
<dbReference type="GO" id="GO:0016887">
    <property type="term" value="F:ATP hydrolysis activity"/>
    <property type="evidence" value="ECO:0007669"/>
    <property type="project" value="InterPro"/>
</dbReference>
<evidence type="ECO:0000259" key="13">
    <source>
        <dbReference type="PROSITE" id="PS50929"/>
    </source>
</evidence>
<keyword evidence="15" id="KW-1185">Reference proteome</keyword>
<feature type="transmembrane region" description="Helical" evidence="11">
    <location>
        <begin position="202"/>
        <end position="222"/>
    </location>
</feature>
<proteinExistence type="evidence at transcript level"/>
<dbReference type="InterPro" id="IPR027417">
    <property type="entry name" value="P-loop_NTPase"/>
</dbReference>
<dbReference type="GO" id="GO:0005886">
    <property type="term" value="C:plasma membrane"/>
    <property type="evidence" value="ECO:0007669"/>
    <property type="project" value="TreeGrafter"/>
</dbReference>
<keyword evidence="4 11" id="KW-0812">Transmembrane</keyword>
<dbReference type="PANTHER" id="PTHR24222:SF76">
    <property type="entry name" value="MYCOBACTIN IMPORT ATP-BINDING_PERMEASE PROTEIN IRTB"/>
    <property type="match status" value="1"/>
</dbReference>
<evidence type="ECO:0000256" key="1">
    <source>
        <dbReference type="ARBA" id="ARBA00004141"/>
    </source>
</evidence>
<comment type="subcellular location">
    <subcellularLocation>
        <location evidence="1">Membrane</location>
        <topology evidence="1">Multi-pass membrane protein</topology>
    </subcellularLocation>
</comment>
<dbReference type="CDD" id="cd18577">
    <property type="entry name" value="ABC_6TM_Pgp_ABCB1_D1_like"/>
    <property type="match status" value="1"/>
</dbReference>
<feature type="transmembrane region" description="Helical" evidence="11">
    <location>
        <begin position="304"/>
        <end position="325"/>
    </location>
</feature>
<accession>A0A7H9SN99</accession>
<name>A0A7H9SN99_PARUN</name>
<comment type="similarity">
    <text evidence="2">Belongs to the ABC transporter superfamily. ABCB family. Multidrug resistance exporter (TC 3.A.1.201) subfamily.</text>
</comment>
<reference evidence="16" key="2">
    <citation type="submission" date="2022-11" db="UniProtKB">
        <authorList>
            <consortium name="WormBaseParasite"/>
        </authorList>
    </citation>
    <scope>IDENTIFICATION</scope>
</reference>
<dbReference type="Pfam" id="PF00664">
    <property type="entry name" value="ABC_membrane"/>
    <property type="match status" value="2"/>
</dbReference>
<keyword evidence="3" id="KW-0813">Transport</keyword>
<evidence type="ECO:0000313" key="15">
    <source>
        <dbReference type="Proteomes" id="UP000887569"/>
    </source>
</evidence>
<evidence type="ECO:0000256" key="9">
    <source>
        <dbReference type="ARBA" id="ARBA00023136"/>
    </source>
</evidence>
<dbReference type="PROSITE" id="PS50893">
    <property type="entry name" value="ABC_TRANSPORTER_2"/>
    <property type="match status" value="2"/>
</dbReference>
<feature type="domain" description="ABC transmembrane type-1" evidence="13">
    <location>
        <begin position="740"/>
        <end position="1026"/>
    </location>
</feature>
<feature type="transmembrane region" description="Helical" evidence="11">
    <location>
        <begin position="53"/>
        <end position="75"/>
    </location>
</feature>
<evidence type="ECO:0000256" key="4">
    <source>
        <dbReference type="ARBA" id="ARBA00022692"/>
    </source>
</evidence>
<evidence type="ECO:0000256" key="6">
    <source>
        <dbReference type="ARBA" id="ARBA00022741"/>
    </source>
</evidence>
<dbReference type="Gene3D" id="1.20.1560.10">
    <property type="entry name" value="ABC transporter type 1, transmembrane domain"/>
    <property type="match status" value="1"/>
</dbReference>
<evidence type="ECO:0000256" key="5">
    <source>
        <dbReference type="ARBA" id="ARBA00022737"/>
    </source>
</evidence>
<feature type="transmembrane region" description="Helical" evidence="11">
    <location>
        <begin position="859"/>
        <end position="879"/>
    </location>
</feature>
<feature type="transmembrane region" description="Helical" evidence="11">
    <location>
        <begin position="228"/>
        <end position="249"/>
    </location>
</feature>
<evidence type="ECO:0000256" key="10">
    <source>
        <dbReference type="SAM" id="MobiDB-lite"/>
    </source>
</evidence>
<dbReference type="PROSITE" id="PS50929">
    <property type="entry name" value="ABC_TM1F"/>
    <property type="match status" value="2"/>
</dbReference>
<evidence type="ECO:0000256" key="2">
    <source>
        <dbReference type="ARBA" id="ARBA00007577"/>
    </source>
</evidence>
<feature type="domain" description="ABC transporter" evidence="12">
    <location>
        <begin position="1060"/>
        <end position="1298"/>
    </location>
</feature>
<organism evidence="14">
    <name type="scientific">Parascaris univalens</name>
    <name type="common">Nematode worm</name>
    <dbReference type="NCBI Taxonomy" id="6257"/>
    <lineage>
        <taxon>Eukaryota</taxon>
        <taxon>Metazoa</taxon>
        <taxon>Ecdysozoa</taxon>
        <taxon>Nematoda</taxon>
        <taxon>Chromadorea</taxon>
        <taxon>Rhabditida</taxon>
        <taxon>Spirurina</taxon>
        <taxon>Ascaridomorpha</taxon>
        <taxon>Ascaridoidea</taxon>
        <taxon>Ascarididae</taxon>
        <taxon>Parascaris</taxon>
    </lineage>
</organism>
<dbReference type="FunFam" id="3.40.50.300:FF:002283">
    <property type="entry name" value="p-GlycoProtein related"/>
    <property type="match status" value="1"/>
</dbReference>
<protein>
    <submittedName>
        <fullName evidence="14 16">p-glycoprotein 9</fullName>
    </submittedName>
</protein>
<evidence type="ECO:0000313" key="16">
    <source>
        <dbReference type="WBParaSite" id="PgR025_gPgp-9_t01"/>
    </source>
</evidence>
<dbReference type="Pfam" id="PF00005">
    <property type="entry name" value="ABC_tran"/>
    <property type="match status" value="2"/>
</dbReference>
<dbReference type="InterPro" id="IPR036640">
    <property type="entry name" value="ABC1_TM_sf"/>
</dbReference>
<keyword evidence="8 11" id="KW-1133">Transmembrane helix</keyword>
<evidence type="ECO:0000256" key="8">
    <source>
        <dbReference type="ARBA" id="ARBA00022989"/>
    </source>
</evidence>
<feature type="transmembrane region" description="Helical" evidence="11">
    <location>
        <begin position="736"/>
        <end position="760"/>
    </location>
</feature>
<feature type="transmembrane region" description="Helical" evidence="11">
    <location>
        <begin position="1003"/>
        <end position="1021"/>
    </location>
</feature>
<dbReference type="SUPFAM" id="SSF52540">
    <property type="entry name" value="P-loop containing nucleoside triphosphate hydrolases"/>
    <property type="match status" value="2"/>
</dbReference>
<reference evidence="14" key="1">
    <citation type="journal article" date="2020" name="Sci. Rep.">
        <title>The P-glycoprotein repertoire of the equine parasitic nematode Parascaris univalens.</title>
        <authorList>
            <person name="Gerhard A.P."/>
            <person name="Krucken J."/>
            <person name="Heitlinger E."/>
            <person name="Janssen I.J.I."/>
            <person name="Basiaga M."/>
            <person name="Kornas S."/>
            <person name="Beier C."/>
            <person name="Nielsen M.K."/>
            <person name="Davis R.E."/>
            <person name="Wang J."/>
            <person name="von Samson-Himmelstjerna G."/>
        </authorList>
    </citation>
    <scope>NUCLEOTIDE SEQUENCE</scope>
</reference>
<dbReference type="GO" id="GO:0140359">
    <property type="term" value="F:ABC-type transporter activity"/>
    <property type="evidence" value="ECO:0007669"/>
    <property type="project" value="InterPro"/>
</dbReference>
<feature type="transmembrane region" description="Helical" evidence="11">
    <location>
        <begin position="967"/>
        <end position="991"/>
    </location>
</feature>
<dbReference type="SUPFAM" id="SSF90123">
    <property type="entry name" value="ABC transporter transmembrane region"/>
    <property type="match status" value="2"/>
</dbReference>
<keyword evidence="6" id="KW-0547">Nucleotide-binding</keyword>
<feature type="transmembrane region" description="Helical" evidence="11">
    <location>
        <begin position="885"/>
        <end position="905"/>
    </location>
</feature>
<dbReference type="CDD" id="cd18578">
    <property type="entry name" value="ABC_6TM_Pgp_ABCB1_D2_like"/>
    <property type="match status" value="1"/>
</dbReference>
<feature type="domain" description="ABC transmembrane type-1" evidence="13">
    <location>
        <begin position="56"/>
        <end position="369"/>
    </location>
</feature>
<dbReference type="InterPro" id="IPR039421">
    <property type="entry name" value="Type_1_exporter"/>
</dbReference>
<feature type="transmembrane region" description="Helical" evidence="11">
    <location>
        <begin position="337"/>
        <end position="357"/>
    </location>
</feature>
<keyword evidence="7" id="KW-0067">ATP-binding</keyword>
<dbReference type="InterPro" id="IPR003439">
    <property type="entry name" value="ABC_transporter-like_ATP-bd"/>
</dbReference>
<dbReference type="FunFam" id="1.20.1560.10:FF:000018">
    <property type="entry name" value="ATP-binding cassette subfamily B member 11"/>
    <property type="match status" value="1"/>
</dbReference>
<feature type="transmembrane region" description="Helical" evidence="11">
    <location>
        <begin position="130"/>
        <end position="151"/>
    </location>
</feature>
<dbReference type="PANTHER" id="PTHR24222">
    <property type="entry name" value="ABC TRANSPORTER B FAMILY"/>
    <property type="match status" value="1"/>
</dbReference>
<dbReference type="Gene3D" id="3.40.50.300">
    <property type="entry name" value="P-loop containing nucleotide triphosphate hydrolases"/>
    <property type="match status" value="2"/>
</dbReference>
<dbReference type="FunFam" id="1.20.1560.10:FF:000121">
    <property type="entry name" value="ABC transporter B family member 9"/>
    <property type="match status" value="1"/>
</dbReference>
<dbReference type="InterPro" id="IPR017871">
    <property type="entry name" value="ABC_transporter-like_CS"/>
</dbReference>
<dbReference type="EMBL" id="MT001901">
    <property type="protein sequence ID" value="QNG62057.1"/>
    <property type="molecule type" value="mRNA"/>
</dbReference>
<evidence type="ECO:0000256" key="3">
    <source>
        <dbReference type="ARBA" id="ARBA00022448"/>
    </source>
</evidence>
<dbReference type="SMART" id="SM00382">
    <property type="entry name" value="AAA"/>
    <property type="match status" value="2"/>
</dbReference>
<evidence type="ECO:0000259" key="12">
    <source>
        <dbReference type="PROSITE" id="PS50893"/>
    </source>
</evidence>
<dbReference type="Proteomes" id="UP000887569">
    <property type="component" value="Unplaced"/>
</dbReference>
<dbReference type="GO" id="GO:0005524">
    <property type="term" value="F:ATP binding"/>
    <property type="evidence" value="ECO:0007669"/>
    <property type="project" value="UniProtKB-KW"/>
</dbReference>
<feature type="domain" description="ABC transporter" evidence="12">
    <location>
        <begin position="404"/>
        <end position="640"/>
    </location>
</feature>
<evidence type="ECO:0000256" key="11">
    <source>
        <dbReference type="SAM" id="Phobius"/>
    </source>
</evidence>
<dbReference type="CDD" id="cd03249">
    <property type="entry name" value="ABC_MTABC3_MDL1_MDL2"/>
    <property type="match status" value="2"/>
</dbReference>
<keyword evidence="5" id="KW-0677">Repeat</keyword>
<evidence type="ECO:0000256" key="7">
    <source>
        <dbReference type="ARBA" id="ARBA00022840"/>
    </source>
</evidence>
<sequence length="1315" mass="145847">MSIRSSHKRRDNLLSVPLLRSFRKRQSEEPKETPPPKASLKQLLRYTSTFDRALFAVGSLVAIGTGCGFPLLSILMGSMSQSFVDAQTAYYAGLRPHLNTTIDNVEVPPSLENFTWDGFSDQVITYCLDYVWIGIAILCAATIQVMCYLTACENMNHRMRKEFFKAVIRQDIGWFDENQSGTLTAKLFDNLERVKEGTGDKIALMIQFMSQFFAGFIIAFTYDWRLTLIMMSLSPFMVICGAFMAKLMASATAKEAENYAVAGGIAEEVLTSIRTVVAFNGQKIECDRYNEALKGGMRDGILKSLYVGIGLGLTFFIIFGSYALAFWVGTGYVYNDVLIPGTLLTVFFAVMMGSMALGQAGPQFAVFGSALGAAGAIFAIIDRVPEIDTYDESGEKPEQMKGKIELRNIEFSYPTRPDIKILNGISFSVNPGETVALVGTSGCGKSTIVSLLLRYYNPEYGNILIDGHEISSLNLAYLRKMIGVVSQEPVLFNMTIKENIEMGNEDVTEGEILAACRRANATNFINQLPNKYETIVGDRGTQLSGGQKQRIAIARALVRNPKILLLDEATSALDAESESIVQEALEKAAQGRTTIVIAHRLSTIKNADKIIAMKDGRIIEIGTHNELIAANGFYRELVNAQVFADVDEKPAQEKRTTAYRSPSIISRRSRLSSTMSEKDAPLSPKFTSRIESETGVDPTDQQDIKKETERLRKEMEEEGVTESNLIEILQYARPEWIYIILGLFACLIQGSVYPVFSLLFNEILAIFAKPRDQMLSNGHFYSLMFLVVGAVSATTLLIQAFFFGMSAERLTRRLRSRIFQNVLRMDIAYFDMPNHSSGKISTRLATDTPNVKSAIDYRLGSVLSSLVSVGFGIGIAFYFGWQMALLVIAIFPLAGVGQAFHLKYIEGRHNQDAKELASSGKVALEAIESIRTVHALTLERKFYEKFCHFLERPHETSTRKAIAQGMAYGFANSIFYFLYASAFRFGLFLILEEISSPINVMKVLFAISFTAGTLGFASAYFPEYAKAKFAAAIIFKMLKEEPKIDSMKTDGEKPEISGSVDFSKIYFAYPERPEVGVLKGLDLHVDAGQTLAIVGPSGCGKSTVVSLLERFYDPIDGTVRVDGNDIRLINPTYLRSQLALVSQEPILFDCSIRENIIYGLQTEEFSDEDIVNVARLANIDKFIKELPDGYETRVGEKGTQLSGGQKQRIAIARALIRQPKILLLDEATSALDTESEKVVQEALDRAGKGRTCIIIAHRLSTVVNANCIAVVKNGIVLEKGTHAELMDKRGAYYSLTQKQNLKETDDDDDDFDARM</sequence>
<feature type="transmembrane region" description="Helical" evidence="11">
    <location>
        <begin position="780"/>
        <end position="805"/>
    </location>
</feature>